<evidence type="ECO:0000256" key="1">
    <source>
        <dbReference type="SAM" id="Phobius"/>
    </source>
</evidence>
<keyword evidence="1" id="KW-1133">Transmembrane helix</keyword>
<name>A0A7C4HE15_STAMA</name>
<keyword evidence="1" id="KW-0812">Transmembrane</keyword>
<dbReference type="AlphaFoldDB" id="A0A7C4HE15"/>
<proteinExistence type="predicted"/>
<evidence type="ECO:0000313" key="2">
    <source>
        <dbReference type="EMBL" id="HGM59367.1"/>
    </source>
</evidence>
<organism evidence="2">
    <name type="scientific">Staphylothermus marinus</name>
    <dbReference type="NCBI Taxonomy" id="2280"/>
    <lineage>
        <taxon>Archaea</taxon>
        <taxon>Thermoproteota</taxon>
        <taxon>Thermoprotei</taxon>
        <taxon>Desulfurococcales</taxon>
        <taxon>Desulfurococcaceae</taxon>
        <taxon>Staphylothermus</taxon>
    </lineage>
</organism>
<dbReference type="EMBL" id="DTBJ01000061">
    <property type="protein sequence ID" value="HGM59367.1"/>
    <property type="molecule type" value="Genomic_DNA"/>
</dbReference>
<comment type="caution">
    <text evidence="2">The sequence shown here is derived from an EMBL/GenBank/DDBJ whole genome shotgun (WGS) entry which is preliminary data.</text>
</comment>
<keyword evidence="1" id="KW-0472">Membrane</keyword>
<sequence length="248" mass="29294">MDRKNILMITVFLIITLLFIPKIVHSNYPEVIVYYRSFVEFDNFIVKDFGTSFVLNGYINGILHAKYIYRENGVVVSLKYLEYNLSGFEDYLSRQYIVSKLNEESKYFFGKNEYPYEINKPFILEGSIKYYVSPSNLDLSGIVEQRVSFVLDNYTVLFETRFFKYDLATGILIELRVNSRLYINETLLSNYTIWFKQIHSDNYRLSINQLNSQTLLSISIITLIVFIKSMYLGSKIFVKKKSDSKKYF</sequence>
<protein>
    <submittedName>
        <fullName evidence="2">Uncharacterized protein</fullName>
    </submittedName>
</protein>
<accession>A0A7C4HE15</accession>
<feature type="transmembrane region" description="Helical" evidence="1">
    <location>
        <begin position="215"/>
        <end position="238"/>
    </location>
</feature>
<gene>
    <name evidence="2" type="ORF">ENU14_07300</name>
</gene>
<reference evidence="2" key="1">
    <citation type="journal article" date="2020" name="mSystems">
        <title>Genome- and Community-Level Interaction Insights into Carbon Utilization and Element Cycling Functions of Hydrothermarchaeota in Hydrothermal Sediment.</title>
        <authorList>
            <person name="Zhou Z."/>
            <person name="Liu Y."/>
            <person name="Xu W."/>
            <person name="Pan J."/>
            <person name="Luo Z.H."/>
            <person name="Li M."/>
        </authorList>
    </citation>
    <scope>NUCLEOTIDE SEQUENCE [LARGE SCALE GENOMIC DNA]</scope>
    <source>
        <strain evidence="2">SpSt-642</strain>
    </source>
</reference>